<sequence>MVDRLLDRTIALGYSRLGYSIRQRWWDRDDPAPDALTGKTVVVTGANSGIGAAIVDGAARLGASVVMVVRDLERGESVRDRLAAAHPHANLMVARCDVSDLTDIANVADRLRAHRPQIDAIIHNAGVLPDRWTGTAQGHEVSLATHVLGPILLTELLLPAFAAAPDPRVVLMSSGGMYAQPLPADDLEYQSSGNYRGVTAYARSKRVQVDLTPALAGRWAGAGVMVAVMHPGWADTPGLSRALPGFRAVAKSLLRTPEQAADTALWLAATSPTPVTGQFWHDRAIRPTHLLPGRTGADAGEDAERAWRYCLAAVGLEP</sequence>
<dbReference type="PANTHER" id="PTHR44656:SF7">
    <property type="entry name" value="DEHYDROGENASE_REDUCTASE SDR FAMILY MEMBER 12"/>
    <property type="match status" value="1"/>
</dbReference>
<comment type="caution">
    <text evidence="2">The sequence shown here is derived from an EMBL/GenBank/DDBJ whole genome shotgun (WGS) entry which is preliminary data.</text>
</comment>
<dbReference type="SUPFAM" id="SSF51735">
    <property type="entry name" value="NAD(P)-binding Rossmann-fold domains"/>
    <property type="match status" value="1"/>
</dbReference>
<dbReference type="Gene3D" id="3.40.50.720">
    <property type="entry name" value="NAD(P)-binding Rossmann-like Domain"/>
    <property type="match status" value="1"/>
</dbReference>
<feature type="domain" description="Ketoreductase" evidence="1">
    <location>
        <begin position="39"/>
        <end position="222"/>
    </location>
</feature>
<dbReference type="InterPro" id="IPR002347">
    <property type="entry name" value="SDR_fam"/>
</dbReference>
<dbReference type="Proteomes" id="UP001501035">
    <property type="component" value="Unassembled WGS sequence"/>
</dbReference>
<accession>A0ABP6KWX2</accession>
<reference evidence="3" key="1">
    <citation type="journal article" date="2019" name="Int. J. Syst. Evol. Microbiol.">
        <title>The Global Catalogue of Microorganisms (GCM) 10K type strain sequencing project: providing services to taxonomists for standard genome sequencing and annotation.</title>
        <authorList>
            <consortium name="The Broad Institute Genomics Platform"/>
            <consortium name="The Broad Institute Genome Sequencing Center for Infectious Disease"/>
            <person name="Wu L."/>
            <person name="Ma J."/>
        </authorList>
    </citation>
    <scope>NUCLEOTIDE SEQUENCE [LARGE SCALE GENOMIC DNA]</scope>
    <source>
        <strain evidence="3">JCM 14234</strain>
    </source>
</reference>
<name>A0ABP6KWX2_9ACTN</name>
<dbReference type="InterPro" id="IPR052992">
    <property type="entry name" value="SDR_member_12"/>
</dbReference>
<dbReference type="SMART" id="SM00822">
    <property type="entry name" value="PKS_KR"/>
    <property type="match status" value="1"/>
</dbReference>
<organism evidence="2 3">
    <name type="scientific">Gordonia defluvii</name>
    <dbReference type="NCBI Taxonomy" id="283718"/>
    <lineage>
        <taxon>Bacteria</taxon>
        <taxon>Bacillati</taxon>
        <taxon>Actinomycetota</taxon>
        <taxon>Actinomycetes</taxon>
        <taxon>Mycobacteriales</taxon>
        <taxon>Gordoniaceae</taxon>
        <taxon>Gordonia</taxon>
    </lineage>
</organism>
<evidence type="ECO:0000313" key="3">
    <source>
        <dbReference type="Proteomes" id="UP001501035"/>
    </source>
</evidence>
<gene>
    <name evidence="2" type="ORF">GCM10010528_04710</name>
</gene>
<dbReference type="PRINTS" id="PR00081">
    <property type="entry name" value="GDHRDH"/>
</dbReference>
<protein>
    <submittedName>
        <fullName evidence="2">SDR family NAD(P)-dependent oxidoreductase</fullName>
    </submittedName>
</protein>
<dbReference type="InterPro" id="IPR057326">
    <property type="entry name" value="KR_dom"/>
</dbReference>
<dbReference type="RefSeq" id="WP_344716271.1">
    <property type="nucleotide sequence ID" value="NZ_BAAAVS010000005.1"/>
</dbReference>
<evidence type="ECO:0000313" key="2">
    <source>
        <dbReference type="EMBL" id="GAA3025951.1"/>
    </source>
</evidence>
<dbReference type="Pfam" id="PF13561">
    <property type="entry name" value="adh_short_C2"/>
    <property type="match status" value="1"/>
</dbReference>
<keyword evidence="3" id="KW-1185">Reference proteome</keyword>
<evidence type="ECO:0000259" key="1">
    <source>
        <dbReference type="SMART" id="SM00822"/>
    </source>
</evidence>
<dbReference type="InterPro" id="IPR036291">
    <property type="entry name" value="NAD(P)-bd_dom_sf"/>
</dbReference>
<dbReference type="PANTHER" id="PTHR44656">
    <property type="entry name" value="DEHYDROGENASE/REDUCTASE SDR FAMILY MEMBER 12"/>
    <property type="match status" value="1"/>
</dbReference>
<proteinExistence type="predicted"/>
<dbReference type="EMBL" id="BAAAVS010000005">
    <property type="protein sequence ID" value="GAA3025951.1"/>
    <property type="molecule type" value="Genomic_DNA"/>
</dbReference>